<dbReference type="Proteomes" id="UP001642464">
    <property type="component" value="Unassembled WGS sequence"/>
</dbReference>
<sequence>MELNNIPISQVMSPKALAVRQDEPDGFGPQRSRHTHCASFVPYGQATEEYNISTPREGFVRSRRLIYDEQIAYDENSVELEKRARLMVMSCDSRSQEVDIQVAEVRETLELRKAELKRHMKVLRNQAEANYPGVRTRTATALFQESFELAECRAELSMQEANNADLRCLAEHEYNVATNVVQEGREFYRYVESQARGFATMYMREEARCLQRRYDYEHQEARLDDLRRHQREFDELTHNLNEAHNRSLSDAETSCRRRFQSEAQQYEKAMYARLENESQTCRTLRERIAEQADDEDSRKQSNVNQVKQLTDELSELSIKYRSDEAHSQRQLREHEFR</sequence>
<dbReference type="EMBL" id="CAXAMM010022940">
    <property type="protein sequence ID" value="CAK9052818.1"/>
    <property type="molecule type" value="Genomic_DNA"/>
</dbReference>
<feature type="non-terminal residue" evidence="1">
    <location>
        <position position="337"/>
    </location>
</feature>
<gene>
    <name evidence="1" type="ORF">SCF082_LOCUS28860</name>
</gene>
<evidence type="ECO:0000313" key="1">
    <source>
        <dbReference type="EMBL" id="CAK9052818.1"/>
    </source>
</evidence>
<accession>A0ABP0MNX1</accession>
<proteinExistence type="predicted"/>
<protein>
    <submittedName>
        <fullName evidence="1">Uncharacterized protein</fullName>
    </submittedName>
</protein>
<name>A0ABP0MNX1_9DINO</name>
<comment type="caution">
    <text evidence="1">The sequence shown here is derived from an EMBL/GenBank/DDBJ whole genome shotgun (WGS) entry which is preliminary data.</text>
</comment>
<reference evidence="1 2" key="1">
    <citation type="submission" date="2024-02" db="EMBL/GenBank/DDBJ databases">
        <authorList>
            <person name="Chen Y."/>
            <person name="Shah S."/>
            <person name="Dougan E. K."/>
            <person name="Thang M."/>
            <person name="Chan C."/>
        </authorList>
    </citation>
    <scope>NUCLEOTIDE SEQUENCE [LARGE SCALE GENOMIC DNA]</scope>
</reference>
<organism evidence="1 2">
    <name type="scientific">Durusdinium trenchii</name>
    <dbReference type="NCBI Taxonomy" id="1381693"/>
    <lineage>
        <taxon>Eukaryota</taxon>
        <taxon>Sar</taxon>
        <taxon>Alveolata</taxon>
        <taxon>Dinophyceae</taxon>
        <taxon>Suessiales</taxon>
        <taxon>Symbiodiniaceae</taxon>
        <taxon>Durusdinium</taxon>
    </lineage>
</organism>
<keyword evidence="2" id="KW-1185">Reference proteome</keyword>
<evidence type="ECO:0000313" key="2">
    <source>
        <dbReference type="Proteomes" id="UP001642464"/>
    </source>
</evidence>